<dbReference type="Proteomes" id="UP000623107">
    <property type="component" value="Unassembled WGS sequence"/>
</dbReference>
<evidence type="ECO:0000313" key="5">
    <source>
        <dbReference type="Proteomes" id="UP000623107"/>
    </source>
</evidence>
<feature type="region of interest" description="Disordered" evidence="2">
    <location>
        <begin position="1"/>
        <end position="21"/>
    </location>
</feature>
<evidence type="ECO:0000313" key="4">
    <source>
        <dbReference type="EMBL" id="MBF0859664.1"/>
    </source>
</evidence>
<sequence>MAELRRVDPKTLVPNPNNPRSSIGSLEELRKLALNIKAIGILHPPAVRELEDGRLMIVAGHRRAQGAIYAGLPEIDVYVGDQSDDLDALAAVSENFVRLDMTEPEQWNSVTRLREELGYTDPQVCSALMVTPTYLKRLSLLAKLHPPILDAIALGRGPDDRQRKILAQASLEEQRDAWAETYAESVEDGEDPAEYRLKAKDPKDTVAWEALARNLEQREWYARNARFGDDLARRHNIVWMEDLFAEPGTDSRYTLDATAYAAAQQDWLDNERPERSIVLTTDEYGYIRAPEGFITMGTWMPTQEGEVMGYGLNPRTLKIVEERCRPSVAFTQSHANVSAEPEAPKERPDVSGTGHKMIGEIRTVALREALGEVAETADPWELIAALLLALEAENVRVHGDASGNNWSEPTARTLAMADLFPEGSLVRDETLIRRHAVAVLQSILNCDVSMHSGSGLPAQLVGVLFGADQKMPSMAFEAFLKCYSKPGITKAVQAEGLAPQNTGKEMRAVLMNHVGEGHWLPEVASFAQAQDVWTQKQKKKQQKIRELESVVDDEDLDEVPEDDFDGAADDEADLSNGPVVPVTEPDSEETFSLDAPEPEQSEQNEAMQFMRDHLEIVVVA</sequence>
<dbReference type="SUPFAM" id="SSF109709">
    <property type="entry name" value="KorB DNA-binding domain-like"/>
    <property type="match status" value="1"/>
</dbReference>
<protein>
    <submittedName>
        <fullName evidence="4">ParB/RepB/Spo0J family partition protein</fullName>
    </submittedName>
</protein>
<reference evidence="4" key="1">
    <citation type="submission" date="2020-04" db="EMBL/GenBank/DDBJ databases">
        <authorList>
            <person name="Sombolestani A."/>
        </authorList>
    </citation>
    <scope>NUCLEOTIDE SEQUENCE</scope>
    <source>
        <strain evidence="4">LMG 31484</strain>
    </source>
</reference>
<dbReference type="InterPro" id="IPR004437">
    <property type="entry name" value="ParB/RepB/Spo0J"/>
</dbReference>
<evidence type="ECO:0000256" key="1">
    <source>
        <dbReference type="ARBA" id="ARBA00006295"/>
    </source>
</evidence>
<dbReference type="InterPro" id="IPR003115">
    <property type="entry name" value="ParB_N"/>
</dbReference>
<feature type="domain" description="ParB-like N-terminal" evidence="3">
    <location>
        <begin position="5"/>
        <end position="96"/>
    </location>
</feature>
<keyword evidence="5" id="KW-1185">Reference proteome</keyword>
<dbReference type="Pfam" id="PF02195">
    <property type="entry name" value="ParB_N"/>
    <property type="match status" value="1"/>
</dbReference>
<feature type="region of interest" description="Disordered" evidence="2">
    <location>
        <begin position="554"/>
        <end position="604"/>
    </location>
</feature>
<dbReference type="EMBL" id="JABCQG010000013">
    <property type="protein sequence ID" value="MBF0859664.1"/>
    <property type="molecule type" value="Genomic_DNA"/>
</dbReference>
<dbReference type="InterPro" id="IPR036086">
    <property type="entry name" value="ParB/Sulfiredoxin_sf"/>
</dbReference>
<proteinExistence type="inferred from homology"/>
<gene>
    <name evidence="4" type="ORF">HKD24_10595</name>
</gene>
<dbReference type="NCBIfam" id="TIGR00180">
    <property type="entry name" value="parB_part"/>
    <property type="match status" value="1"/>
</dbReference>
<dbReference type="PANTHER" id="PTHR33375:SF7">
    <property type="entry name" value="CHROMOSOME 2-PARTITIONING PROTEIN PARB-RELATED"/>
    <property type="match status" value="1"/>
</dbReference>
<evidence type="ECO:0000256" key="2">
    <source>
        <dbReference type="SAM" id="MobiDB-lite"/>
    </source>
</evidence>
<feature type="compositionally biased region" description="Acidic residues" evidence="2">
    <location>
        <begin position="585"/>
        <end position="602"/>
    </location>
</feature>
<comment type="caution">
    <text evidence="4">The sequence shown here is derived from an EMBL/GenBank/DDBJ whole genome shotgun (WGS) entry which is preliminary data.</text>
</comment>
<comment type="similarity">
    <text evidence="1">Belongs to the ParB family.</text>
</comment>
<feature type="region of interest" description="Disordered" evidence="2">
    <location>
        <begin position="332"/>
        <end position="354"/>
    </location>
</feature>
<feature type="compositionally biased region" description="Acidic residues" evidence="2">
    <location>
        <begin position="554"/>
        <end position="573"/>
    </location>
</feature>
<dbReference type="SMART" id="SM00470">
    <property type="entry name" value="ParB"/>
    <property type="match status" value="1"/>
</dbReference>
<organism evidence="4 5">
    <name type="scientific">Gluconobacter vitians</name>
    <dbReference type="NCBI Taxonomy" id="2728102"/>
    <lineage>
        <taxon>Bacteria</taxon>
        <taxon>Pseudomonadati</taxon>
        <taxon>Pseudomonadota</taxon>
        <taxon>Alphaproteobacteria</taxon>
        <taxon>Acetobacterales</taxon>
        <taxon>Acetobacteraceae</taxon>
        <taxon>Gluconobacter</taxon>
    </lineage>
</organism>
<dbReference type="Gene3D" id="3.90.1530.30">
    <property type="match status" value="1"/>
</dbReference>
<evidence type="ECO:0000259" key="3">
    <source>
        <dbReference type="SMART" id="SM00470"/>
    </source>
</evidence>
<accession>A0ABR9Y8B7</accession>
<reference evidence="4" key="2">
    <citation type="submission" date="2020-11" db="EMBL/GenBank/DDBJ databases">
        <title>Description of novel Gluconobacter species.</title>
        <authorList>
            <person name="Cleenwerck I."/>
            <person name="Cnockaert M."/>
            <person name="Borremans W."/>
            <person name="Wieme A.D."/>
            <person name="De Vuyst L."/>
            <person name="Vandamme P."/>
        </authorList>
    </citation>
    <scope>NUCLEOTIDE SEQUENCE</scope>
    <source>
        <strain evidence="4">LMG 31484</strain>
    </source>
</reference>
<dbReference type="RefSeq" id="WP_194260259.1">
    <property type="nucleotide sequence ID" value="NZ_JABCQG010000013.1"/>
</dbReference>
<dbReference type="InterPro" id="IPR050336">
    <property type="entry name" value="Chromosome_partition/occlusion"/>
</dbReference>
<name>A0ABR9Y8B7_9PROT</name>
<dbReference type="Gene3D" id="1.10.10.2830">
    <property type="match status" value="1"/>
</dbReference>
<dbReference type="SUPFAM" id="SSF110849">
    <property type="entry name" value="ParB/Sulfiredoxin"/>
    <property type="match status" value="1"/>
</dbReference>
<dbReference type="PANTHER" id="PTHR33375">
    <property type="entry name" value="CHROMOSOME-PARTITIONING PROTEIN PARB-RELATED"/>
    <property type="match status" value="1"/>
</dbReference>